<feature type="compositionally biased region" description="Polar residues" evidence="1">
    <location>
        <begin position="309"/>
        <end position="322"/>
    </location>
</feature>
<evidence type="ECO:0000313" key="2">
    <source>
        <dbReference type="EMBL" id="KZV32278.1"/>
    </source>
</evidence>
<evidence type="ECO:0000256" key="1">
    <source>
        <dbReference type="SAM" id="MobiDB-lite"/>
    </source>
</evidence>
<feature type="compositionally biased region" description="Basic and acidic residues" evidence="1">
    <location>
        <begin position="851"/>
        <end position="863"/>
    </location>
</feature>
<dbReference type="Proteomes" id="UP000250235">
    <property type="component" value="Unassembled WGS sequence"/>
</dbReference>
<feature type="region of interest" description="Disordered" evidence="1">
    <location>
        <begin position="309"/>
        <end position="334"/>
    </location>
</feature>
<name>A0A2Z7BJG0_9LAMI</name>
<dbReference type="AlphaFoldDB" id="A0A2Z7BJG0"/>
<feature type="region of interest" description="Disordered" evidence="1">
    <location>
        <begin position="159"/>
        <end position="211"/>
    </location>
</feature>
<protein>
    <submittedName>
        <fullName evidence="2">Protein binding protein</fullName>
    </submittedName>
</protein>
<feature type="compositionally biased region" description="Basic residues" evidence="1">
    <location>
        <begin position="202"/>
        <end position="211"/>
    </location>
</feature>
<evidence type="ECO:0000313" key="3">
    <source>
        <dbReference type="Proteomes" id="UP000250235"/>
    </source>
</evidence>
<reference evidence="2 3" key="1">
    <citation type="journal article" date="2015" name="Proc. Natl. Acad. Sci. U.S.A.">
        <title>The resurrection genome of Boea hygrometrica: A blueprint for survival of dehydration.</title>
        <authorList>
            <person name="Xiao L."/>
            <person name="Yang G."/>
            <person name="Zhang L."/>
            <person name="Yang X."/>
            <person name="Zhao S."/>
            <person name="Ji Z."/>
            <person name="Zhou Q."/>
            <person name="Hu M."/>
            <person name="Wang Y."/>
            <person name="Chen M."/>
            <person name="Xu Y."/>
            <person name="Jin H."/>
            <person name="Xiao X."/>
            <person name="Hu G."/>
            <person name="Bao F."/>
            <person name="Hu Y."/>
            <person name="Wan P."/>
            <person name="Li L."/>
            <person name="Deng X."/>
            <person name="Kuang T."/>
            <person name="Xiang C."/>
            <person name="Zhu J.K."/>
            <person name="Oliver M.J."/>
            <person name="He Y."/>
        </authorList>
    </citation>
    <scope>NUCLEOTIDE SEQUENCE [LARGE SCALE GENOMIC DNA]</scope>
    <source>
        <strain evidence="3">cv. XS01</strain>
    </source>
</reference>
<organism evidence="2 3">
    <name type="scientific">Dorcoceras hygrometricum</name>
    <dbReference type="NCBI Taxonomy" id="472368"/>
    <lineage>
        <taxon>Eukaryota</taxon>
        <taxon>Viridiplantae</taxon>
        <taxon>Streptophyta</taxon>
        <taxon>Embryophyta</taxon>
        <taxon>Tracheophyta</taxon>
        <taxon>Spermatophyta</taxon>
        <taxon>Magnoliopsida</taxon>
        <taxon>eudicotyledons</taxon>
        <taxon>Gunneridae</taxon>
        <taxon>Pentapetalae</taxon>
        <taxon>asterids</taxon>
        <taxon>lamiids</taxon>
        <taxon>Lamiales</taxon>
        <taxon>Gesneriaceae</taxon>
        <taxon>Didymocarpoideae</taxon>
        <taxon>Trichosporeae</taxon>
        <taxon>Loxocarpinae</taxon>
        <taxon>Dorcoceras</taxon>
    </lineage>
</organism>
<gene>
    <name evidence="2" type="ORF">F511_22629</name>
</gene>
<feature type="region of interest" description="Disordered" evidence="1">
    <location>
        <begin position="809"/>
        <end position="875"/>
    </location>
</feature>
<feature type="compositionally biased region" description="Basic and acidic residues" evidence="1">
    <location>
        <begin position="809"/>
        <end position="819"/>
    </location>
</feature>
<accession>A0A2Z7BJG0</accession>
<sequence length="875" mass="96871">MASSLISSSHHIDFDSVFGIDDTGLVQMFETLIATGLKEFLGFTAVFYEADLTDFSKIAQAGGSFDAVTRDRFMLMTAITFDVKVNWSSLLFGVLQDMVTPGSRQAKGFEIQICVLLKNVPGLVLGESRAFPASRVLTEKTVHRYVTINEKVGMEEIADAPRVKKTPAKRTVSTKRPVGDGEEAPIVKKQRTTKGKPVPPAPKRKSQKRKRRLILEGDDEIVDSAPEQPAAEAATDVQETKLENEQAVTAADNVTVETVVERVDEPVPESAVADVERVWEQPAVETVEEATTDDADHIIQQVLGQLDSVTTTDSGDQPTGTDAETIPCDSEDDMDPDVGNQTLPEVRETNVILETDDVSGTAIGSDVGNQQLQIDAYDSREDATIDSFISDPGEEMELVVEEQSADEAMSLEDILMSIPVEVPLPSTGVEITKITMGKEIKIPGVDERTWYLASLPQIPVNDKGKEPLLVKDLIKGKPPQEHYSLICADIDLLVQLREQSGVNPSGSQQESVHIFEVQRSFGDEILRIVEDKFVPGEGSSGTDLKVIDMLSDLHLFILEELKQQALAHGLRWDRTCCSRMFEGRPRDRGAVIARNNTNTPSKCWIRTMILVDGVWVVEPCCDQWVKIPRPVVHNEVPRQLSYVDTLPAVSDFFKILRKRWADVCIDAAESFVSEKLLPISVLSYPPFQMPDMNFDETDIAATLPSLPALSTDISASFDDLQISLSARLDESQSDILSKLHTIEKGLCDSLQQQEEAFRTLIQGARQESQTIDDVQTLRFNEFRKSVLASSVSATTDLMDVKKALRELNLRGDNDKKGEGSSRGPQPPPDDLNRDSRNAGGDTARSIVERLISADRERERERSRGNISGSYKRRRY</sequence>
<dbReference type="EMBL" id="KV006893">
    <property type="protein sequence ID" value="KZV32278.1"/>
    <property type="molecule type" value="Genomic_DNA"/>
</dbReference>
<keyword evidence="3" id="KW-1185">Reference proteome</keyword>
<proteinExistence type="predicted"/>